<comment type="similarity">
    <text evidence="6">Belongs to the exbB/tolQ family.</text>
</comment>
<dbReference type="InterPro" id="IPR050790">
    <property type="entry name" value="ExbB/TolQ_transport"/>
</dbReference>
<evidence type="ECO:0000259" key="9">
    <source>
        <dbReference type="Pfam" id="PF01618"/>
    </source>
</evidence>
<keyword evidence="5 8" id="KW-0472">Membrane</keyword>
<evidence type="ECO:0000256" key="8">
    <source>
        <dbReference type="SAM" id="Phobius"/>
    </source>
</evidence>
<evidence type="ECO:0000256" key="3">
    <source>
        <dbReference type="ARBA" id="ARBA00022692"/>
    </source>
</evidence>
<dbReference type="PANTHER" id="PTHR30625:SF3">
    <property type="entry name" value="TOL-PAL SYSTEM PROTEIN TOLQ"/>
    <property type="match status" value="1"/>
</dbReference>
<name>Q729G3_NITV2</name>
<evidence type="ECO:0000256" key="7">
    <source>
        <dbReference type="SAM" id="MobiDB-lite"/>
    </source>
</evidence>
<feature type="compositionally biased region" description="Polar residues" evidence="7">
    <location>
        <begin position="247"/>
        <end position="257"/>
    </location>
</feature>
<proteinExistence type="inferred from homology"/>
<gene>
    <name evidence="10" type="primary">tolQ-1</name>
    <name evidence="10" type="ordered locus">DVU_2388</name>
</gene>
<evidence type="ECO:0000313" key="10">
    <source>
        <dbReference type="EMBL" id="AAS96861.1"/>
    </source>
</evidence>
<keyword evidence="6" id="KW-0653">Protein transport</keyword>
<dbReference type="KEGG" id="dvu:DVU_2388"/>
<dbReference type="PATRIC" id="fig|882.5.peg.2162"/>
<dbReference type="EMBL" id="AE017285">
    <property type="protein sequence ID" value="AAS96861.1"/>
    <property type="molecule type" value="Genomic_DNA"/>
</dbReference>
<evidence type="ECO:0000256" key="6">
    <source>
        <dbReference type="RuleBase" id="RU004057"/>
    </source>
</evidence>
<keyword evidence="2" id="KW-1003">Cell membrane</keyword>
<feature type="region of interest" description="Disordered" evidence="7">
    <location>
        <begin position="219"/>
        <end position="293"/>
    </location>
</feature>
<dbReference type="GO" id="GO:0017038">
    <property type="term" value="P:protein import"/>
    <property type="evidence" value="ECO:0007669"/>
    <property type="project" value="TreeGrafter"/>
</dbReference>
<evidence type="ECO:0000313" key="11">
    <source>
        <dbReference type="Proteomes" id="UP000002194"/>
    </source>
</evidence>
<evidence type="ECO:0000256" key="1">
    <source>
        <dbReference type="ARBA" id="ARBA00004651"/>
    </source>
</evidence>
<dbReference type="EnsemblBacteria" id="AAS96861">
    <property type="protein sequence ID" value="AAS96861"/>
    <property type="gene ID" value="DVU_2388"/>
</dbReference>
<protein>
    <submittedName>
        <fullName evidence="10">TolQ protein</fullName>
    </submittedName>
</protein>
<keyword evidence="11" id="KW-1185">Reference proteome</keyword>
<evidence type="ECO:0000256" key="2">
    <source>
        <dbReference type="ARBA" id="ARBA00022475"/>
    </source>
</evidence>
<sequence length="317" mass="32870">MEIIELYSHATPVARAVMAVLVVMSVVSWSIIVRKALLFRSIEGRLDGAIHRLEACDGIAEAMSRFKGHADNTVWHLLRTGYREYMRLLPRRAPAEVIADNVRRAMRHAVAEETGRLGSQLPLLATTANTAPFIGLFGTVWGIMDAFHKLAGAKTAAIASVAPGISEALIATAVGLGVAIPAAIGYNLHMTRVRRVQARLISLAGLTLNTIMLETAPLPAAENGKPTATDGAEAPATARRHDAASLTPAQPVTSDTTDAALAVSGGNGTGGTAGSSVCSPSIETGSLAAPASQKVVAGQVPLHAVRGGKEGRDASLA</sequence>
<dbReference type="eggNOG" id="COG0811">
    <property type="taxonomic scope" value="Bacteria"/>
</dbReference>
<feature type="domain" description="MotA/TolQ/ExbB proton channel" evidence="9">
    <location>
        <begin position="94"/>
        <end position="199"/>
    </location>
</feature>
<keyword evidence="4 8" id="KW-1133">Transmembrane helix</keyword>
<reference evidence="10 11" key="1">
    <citation type="journal article" date="2004" name="Nat. Biotechnol.">
        <title>The genome sequence of the anaerobic, sulfate-reducing bacterium Desulfovibrio vulgaris Hildenborough.</title>
        <authorList>
            <person name="Heidelberg J.F."/>
            <person name="Seshadri R."/>
            <person name="Haveman S.A."/>
            <person name="Hemme C.L."/>
            <person name="Paulsen I.T."/>
            <person name="Kolonay J.F."/>
            <person name="Eisen J.A."/>
            <person name="Ward N."/>
            <person name="Methe B."/>
            <person name="Brinkac L.M."/>
            <person name="Daugherty S.C."/>
            <person name="Deboy R.T."/>
            <person name="Dodson R.J."/>
            <person name="Durkin A.S."/>
            <person name="Madupu R."/>
            <person name="Nelson W.C."/>
            <person name="Sullivan S.A."/>
            <person name="Fouts D."/>
            <person name="Haft D.H."/>
            <person name="Selengut J."/>
            <person name="Peterson J.D."/>
            <person name="Davidsen T.M."/>
            <person name="Zafar N."/>
            <person name="Zhou L."/>
            <person name="Radune D."/>
            <person name="Dimitrov G."/>
            <person name="Hance M."/>
            <person name="Tran K."/>
            <person name="Khouri H."/>
            <person name="Gill J."/>
            <person name="Utterback T.R."/>
            <person name="Feldblyum T.V."/>
            <person name="Wall J.D."/>
            <person name="Voordouw G."/>
            <person name="Fraser C.M."/>
        </authorList>
    </citation>
    <scope>NUCLEOTIDE SEQUENCE [LARGE SCALE GENOMIC DNA]</scope>
    <source>
        <strain evidence="11">ATCC 29579 / DSM 644 / NCIMB 8303 / VKM B-1760 / Hildenborough</strain>
    </source>
</reference>
<dbReference type="Proteomes" id="UP000002194">
    <property type="component" value="Chromosome"/>
</dbReference>
<dbReference type="Pfam" id="PF01618">
    <property type="entry name" value="MotA_ExbB"/>
    <property type="match status" value="1"/>
</dbReference>
<organism evidence="10 11">
    <name type="scientific">Nitratidesulfovibrio vulgaris (strain ATCC 29579 / DSM 644 / CCUG 34227 / NCIMB 8303 / VKM B-1760 / Hildenborough)</name>
    <name type="common">Desulfovibrio vulgaris</name>
    <dbReference type="NCBI Taxonomy" id="882"/>
    <lineage>
        <taxon>Bacteria</taxon>
        <taxon>Pseudomonadati</taxon>
        <taxon>Thermodesulfobacteriota</taxon>
        <taxon>Desulfovibrionia</taxon>
        <taxon>Desulfovibrionales</taxon>
        <taxon>Desulfovibrionaceae</taxon>
        <taxon>Nitratidesulfovibrio</taxon>
    </lineage>
</organism>
<dbReference type="PhylomeDB" id="Q729G3"/>
<dbReference type="PANTHER" id="PTHR30625">
    <property type="entry name" value="PROTEIN TOLQ"/>
    <property type="match status" value="1"/>
</dbReference>
<keyword evidence="6" id="KW-0813">Transport</keyword>
<dbReference type="SMR" id="Q729G3"/>
<comment type="subcellular location">
    <subcellularLocation>
        <location evidence="1">Cell membrane</location>
        <topology evidence="1">Multi-pass membrane protein</topology>
    </subcellularLocation>
    <subcellularLocation>
        <location evidence="6">Membrane</location>
        <topology evidence="6">Multi-pass membrane protein</topology>
    </subcellularLocation>
</comment>
<dbReference type="OrthoDB" id="9805133at2"/>
<dbReference type="GO" id="GO:0005886">
    <property type="term" value="C:plasma membrane"/>
    <property type="evidence" value="ECO:0007669"/>
    <property type="project" value="UniProtKB-SubCell"/>
</dbReference>
<dbReference type="STRING" id="882.DVU_2388"/>
<dbReference type="RefSeq" id="WP_010939661.1">
    <property type="nucleotide sequence ID" value="NC_002937.3"/>
</dbReference>
<feature type="transmembrane region" description="Helical" evidence="8">
    <location>
        <begin position="12"/>
        <end position="32"/>
    </location>
</feature>
<dbReference type="InterPro" id="IPR002898">
    <property type="entry name" value="MotA_ExbB_proton_chnl"/>
</dbReference>
<evidence type="ECO:0000256" key="4">
    <source>
        <dbReference type="ARBA" id="ARBA00022989"/>
    </source>
</evidence>
<dbReference type="PaxDb" id="882-DVU_2388"/>
<dbReference type="HOGENOM" id="CLU_893514_0_0_7"/>
<feature type="transmembrane region" description="Helical" evidence="8">
    <location>
        <begin position="164"/>
        <end position="186"/>
    </location>
</feature>
<evidence type="ECO:0000256" key="5">
    <source>
        <dbReference type="ARBA" id="ARBA00023136"/>
    </source>
</evidence>
<dbReference type="AlphaFoldDB" id="Q729G3"/>
<accession>Q729G3</accession>
<feature type="transmembrane region" description="Helical" evidence="8">
    <location>
        <begin position="123"/>
        <end position="144"/>
    </location>
</feature>
<keyword evidence="3 8" id="KW-0812">Transmembrane</keyword>